<proteinExistence type="predicted"/>
<sequence>MDNLKQNFNNLTGSAKEQIDKFSQKPNETPNNALNKGKDQMYSAADNARSTLDKALGKGDNNNA</sequence>
<feature type="region of interest" description="Disordered" evidence="1">
    <location>
        <begin position="1"/>
        <end position="37"/>
    </location>
</feature>
<name>A0A5N5WS99_9EURO</name>
<organism evidence="2 3">
    <name type="scientific">Aspergillus leporis</name>
    <dbReference type="NCBI Taxonomy" id="41062"/>
    <lineage>
        <taxon>Eukaryota</taxon>
        <taxon>Fungi</taxon>
        <taxon>Dikarya</taxon>
        <taxon>Ascomycota</taxon>
        <taxon>Pezizomycotina</taxon>
        <taxon>Eurotiomycetes</taxon>
        <taxon>Eurotiomycetidae</taxon>
        <taxon>Eurotiales</taxon>
        <taxon>Aspergillaceae</taxon>
        <taxon>Aspergillus</taxon>
        <taxon>Aspergillus subgen. Circumdati</taxon>
    </lineage>
</organism>
<evidence type="ECO:0000313" key="3">
    <source>
        <dbReference type="Proteomes" id="UP000326565"/>
    </source>
</evidence>
<dbReference type="EMBL" id="ML732318">
    <property type="protein sequence ID" value="KAB8069992.1"/>
    <property type="molecule type" value="Genomic_DNA"/>
</dbReference>
<dbReference type="Proteomes" id="UP000326565">
    <property type="component" value="Unassembled WGS sequence"/>
</dbReference>
<feature type="compositionally biased region" description="Polar residues" evidence="1">
    <location>
        <begin position="1"/>
        <end position="15"/>
    </location>
</feature>
<feature type="compositionally biased region" description="Polar residues" evidence="1">
    <location>
        <begin position="24"/>
        <end position="34"/>
    </location>
</feature>
<accession>A0A5N5WS99</accession>
<dbReference type="OrthoDB" id="4494779at2759"/>
<evidence type="ECO:0000313" key="2">
    <source>
        <dbReference type="EMBL" id="KAB8069992.1"/>
    </source>
</evidence>
<protein>
    <submittedName>
        <fullName evidence="2">Uncharacterized protein</fullName>
    </submittedName>
</protein>
<gene>
    <name evidence="2" type="ORF">BDV29DRAFT_160895</name>
</gene>
<dbReference type="AlphaFoldDB" id="A0A5N5WS99"/>
<evidence type="ECO:0000256" key="1">
    <source>
        <dbReference type="SAM" id="MobiDB-lite"/>
    </source>
</evidence>
<keyword evidence="3" id="KW-1185">Reference proteome</keyword>
<reference evidence="2 3" key="1">
    <citation type="submission" date="2019-04" db="EMBL/GenBank/DDBJ databases">
        <title>Friends and foes A comparative genomics study of 23 Aspergillus species from section Flavi.</title>
        <authorList>
            <consortium name="DOE Joint Genome Institute"/>
            <person name="Kjaerbolling I."/>
            <person name="Vesth T."/>
            <person name="Frisvad J.C."/>
            <person name="Nybo J.L."/>
            <person name="Theobald S."/>
            <person name="Kildgaard S."/>
            <person name="Isbrandt T."/>
            <person name="Kuo A."/>
            <person name="Sato A."/>
            <person name="Lyhne E.K."/>
            <person name="Kogle M.E."/>
            <person name="Wiebenga A."/>
            <person name="Kun R.S."/>
            <person name="Lubbers R.J."/>
            <person name="Makela M.R."/>
            <person name="Barry K."/>
            <person name="Chovatia M."/>
            <person name="Clum A."/>
            <person name="Daum C."/>
            <person name="Haridas S."/>
            <person name="He G."/>
            <person name="LaButti K."/>
            <person name="Lipzen A."/>
            <person name="Mondo S."/>
            <person name="Riley R."/>
            <person name="Salamov A."/>
            <person name="Simmons B.A."/>
            <person name="Magnuson J.K."/>
            <person name="Henrissat B."/>
            <person name="Mortensen U.H."/>
            <person name="Larsen T.O."/>
            <person name="Devries R.P."/>
            <person name="Grigoriev I.V."/>
            <person name="Machida M."/>
            <person name="Baker S.E."/>
            <person name="Andersen M.R."/>
        </authorList>
    </citation>
    <scope>NUCLEOTIDE SEQUENCE [LARGE SCALE GENOMIC DNA]</scope>
    <source>
        <strain evidence="2 3">CBS 151.66</strain>
    </source>
</reference>